<keyword evidence="6" id="KW-0067">ATP-binding</keyword>
<evidence type="ECO:0000259" key="10">
    <source>
        <dbReference type="PROSITE" id="PS51194"/>
    </source>
</evidence>
<feature type="non-terminal residue" evidence="11">
    <location>
        <position position="728"/>
    </location>
</feature>
<dbReference type="CDD" id="cd18793">
    <property type="entry name" value="SF2_C_SNF"/>
    <property type="match status" value="1"/>
</dbReference>
<dbReference type="InterPro" id="IPR001650">
    <property type="entry name" value="Helicase_C-like"/>
</dbReference>
<dbReference type="PANTHER" id="PTHR10799">
    <property type="entry name" value="SNF2/RAD54 HELICASE FAMILY"/>
    <property type="match status" value="1"/>
</dbReference>
<keyword evidence="5" id="KW-0347">Helicase</keyword>
<evidence type="ECO:0000256" key="3">
    <source>
        <dbReference type="ARBA" id="ARBA00022741"/>
    </source>
</evidence>
<accession>A0A1E4T5M2</accession>
<dbReference type="OrthoDB" id="5857104at2759"/>
<reference evidence="12" key="1">
    <citation type="submission" date="2016-04" db="EMBL/GenBank/DDBJ databases">
        <title>Comparative genomics of biotechnologically important yeasts.</title>
        <authorList>
            <consortium name="DOE Joint Genome Institute"/>
            <person name="Riley R."/>
            <person name="Haridas S."/>
            <person name="Wolfe K.H."/>
            <person name="Lopes M.R."/>
            <person name="Hittinger C.T."/>
            <person name="Goker M."/>
            <person name="Salamov A."/>
            <person name="Wisecaver J."/>
            <person name="Long T.M."/>
            <person name="Aerts A.L."/>
            <person name="Barry K."/>
            <person name="Choi C."/>
            <person name="Clum A."/>
            <person name="Coughlan A.Y."/>
            <person name="Deshpande S."/>
            <person name="Douglass A.P."/>
            <person name="Hanson S.J."/>
            <person name="Klenk H.-P."/>
            <person name="Labutti K."/>
            <person name="Lapidus A."/>
            <person name="Lindquist E."/>
            <person name="Lipzen A."/>
            <person name="Meier-Kolthoff J.P."/>
            <person name="Ohm R.A."/>
            <person name="Otillar R.P."/>
            <person name="Pangilinan J."/>
            <person name="Peng Y."/>
            <person name="Rokas A."/>
            <person name="Rosa C.A."/>
            <person name="Scheuner C."/>
            <person name="Sibirny A.A."/>
            <person name="Slot J.C."/>
            <person name="Stielow J.B."/>
            <person name="Sun H."/>
            <person name="Kurtzman C.P."/>
            <person name="Blackwell M."/>
            <person name="Grigoriev I.V."/>
            <person name="Jeffries T.W."/>
        </authorList>
    </citation>
    <scope>NUCLEOTIDE SEQUENCE [LARGE SCALE GENOMIC DNA]</scope>
    <source>
        <strain evidence="12">NRRL YB-2248</strain>
    </source>
</reference>
<dbReference type="Pfam" id="PF00176">
    <property type="entry name" value="SNF2-rel_dom"/>
    <property type="match status" value="1"/>
</dbReference>
<dbReference type="SMART" id="SM00490">
    <property type="entry name" value="HELICc"/>
    <property type="match status" value="1"/>
</dbReference>
<dbReference type="FunFam" id="3.40.50.10810:FF:000015">
    <property type="entry name" value="lymphoid-specific helicase isoform X1"/>
    <property type="match status" value="1"/>
</dbReference>
<keyword evidence="4" id="KW-0378">Hydrolase</keyword>
<organism evidence="11 12">
    <name type="scientific">[Candida] arabinofermentans NRRL YB-2248</name>
    <dbReference type="NCBI Taxonomy" id="983967"/>
    <lineage>
        <taxon>Eukaryota</taxon>
        <taxon>Fungi</taxon>
        <taxon>Dikarya</taxon>
        <taxon>Ascomycota</taxon>
        <taxon>Saccharomycotina</taxon>
        <taxon>Pichiomycetes</taxon>
        <taxon>Pichiales</taxon>
        <taxon>Pichiaceae</taxon>
        <taxon>Ogataea</taxon>
        <taxon>Ogataea/Candida clade</taxon>
    </lineage>
</organism>
<evidence type="ECO:0000256" key="1">
    <source>
        <dbReference type="ARBA" id="ARBA00004123"/>
    </source>
</evidence>
<feature type="domain" description="Helicase ATP-binding" evidence="9">
    <location>
        <begin position="122"/>
        <end position="286"/>
    </location>
</feature>
<dbReference type="InterPro" id="IPR049730">
    <property type="entry name" value="SNF2/RAD54-like_C"/>
</dbReference>
<evidence type="ECO:0000256" key="8">
    <source>
        <dbReference type="ARBA" id="ARBA00023242"/>
    </source>
</evidence>
<dbReference type="Gene3D" id="3.40.50.300">
    <property type="entry name" value="P-loop containing nucleotide triphosphate hydrolases"/>
    <property type="match status" value="1"/>
</dbReference>
<dbReference type="InterPro" id="IPR027417">
    <property type="entry name" value="P-loop_NTPase"/>
</dbReference>
<evidence type="ECO:0000256" key="5">
    <source>
        <dbReference type="ARBA" id="ARBA00022806"/>
    </source>
</evidence>
<dbReference type="EMBL" id="KV453849">
    <property type="protein sequence ID" value="ODV87021.1"/>
    <property type="molecule type" value="Genomic_DNA"/>
</dbReference>
<dbReference type="InterPro" id="IPR038718">
    <property type="entry name" value="SNF2-like_sf"/>
</dbReference>
<dbReference type="GO" id="GO:0005524">
    <property type="term" value="F:ATP binding"/>
    <property type="evidence" value="ECO:0007669"/>
    <property type="project" value="UniProtKB-KW"/>
</dbReference>
<evidence type="ECO:0000313" key="11">
    <source>
        <dbReference type="EMBL" id="ODV87021.1"/>
    </source>
</evidence>
<feature type="domain" description="Helicase C-terminal" evidence="10">
    <location>
        <begin position="493"/>
        <end position="645"/>
    </location>
</feature>
<keyword evidence="8" id="KW-0539">Nucleus</keyword>
<dbReference type="STRING" id="983967.A0A1E4T5M2"/>
<dbReference type="GO" id="GO:0005634">
    <property type="term" value="C:nucleus"/>
    <property type="evidence" value="ECO:0007669"/>
    <property type="project" value="UniProtKB-SubCell"/>
</dbReference>
<dbReference type="SUPFAM" id="SSF52540">
    <property type="entry name" value="P-loop containing nucleoside triphosphate hydrolases"/>
    <property type="match status" value="2"/>
</dbReference>
<sequence length="728" mass="84354">DLEEERILKLLEQQQLEHQKTLTSEEIEFNSLSEKTRLKKLDELLTRSKLYSSIIADNLMESANTKKVQPTITDLMISDKTKKTKQNLADAASTEKQHNRQPSLITGCIMKDYQISGMEWLITLYQNGLNGILADEMGLGKTLQSISLLAFLVEQGIEGPFLICCPLSTVSNWLNEFAKFAPTLSVLGYTGVKEDRPKLRKLKGGFKNFNVVVTSYEMAIVDFKYLNSASWKYLIVDEGHRLKNFQCKLVRQLKRLDTSNRLLLTGTPLQNNLDELWSLLNFILPEIFYDIDMFQQWFDFSAFENLKDENSDQNSSVNKLINEKIQEGLVTSLHSILKPFLLRRLKRDVIKTLPPKREYLIYCKLTETQELLYKSILQKNSLPVITGLMFKEYLRCNDLIKNKRRYNDEVIDNFIESQLNVKKLDDDYKTPIFDKQLSPHWDFVVQNMKHKTLQFPLMQLRLVCNSPLLFFYPWNDDVVPDKSFYENSSKLQIIKQLVPELLKERRKLLIFSQFTTMLDIIEQFLEDFLNLETCRIDGNSSQVDRKEQIERFNSIDSEVDVFLLSTKAGGLGINLTAADTVILFDSDWNPQNDIQAMDRVHRIGQTKPVIIYRLVNANTIEEVMLAKADSKRNLEKLVIQLGDFDQSLFEKNKFRVGDRDYNTNILAGLKKMFNSSGLINDRDDLIDNTLLSSELKELLDRSDSAYTNAKQQNELNHPHINLFETVTS</sequence>
<comment type="similarity">
    <text evidence="2">Belongs to the SNF2/RAD54 helicase family.</text>
</comment>
<keyword evidence="3" id="KW-0547">Nucleotide-binding</keyword>
<dbReference type="SMART" id="SM00487">
    <property type="entry name" value="DEXDc"/>
    <property type="match status" value="1"/>
</dbReference>
<dbReference type="AlphaFoldDB" id="A0A1E4T5M2"/>
<dbReference type="PROSITE" id="PS51194">
    <property type="entry name" value="HELICASE_CTER"/>
    <property type="match status" value="1"/>
</dbReference>
<evidence type="ECO:0000256" key="4">
    <source>
        <dbReference type="ARBA" id="ARBA00022801"/>
    </source>
</evidence>
<evidence type="ECO:0000256" key="7">
    <source>
        <dbReference type="ARBA" id="ARBA00023054"/>
    </source>
</evidence>
<dbReference type="InterPro" id="IPR014001">
    <property type="entry name" value="Helicase_ATP-bd"/>
</dbReference>
<dbReference type="Proteomes" id="UP000094801">
    <property type="component" value="Unassembled WGS sequence"/>
</dbReference>
<keyword evidence="7" id="KW-0175">Coiled coil</keyword>
<gene>
    <name evidence="11" type="ORF">CANARDRAFT_180421</name>
</gene>
<protein>
    <submittedName>
        <fullName evidence="11">Uncharacterized protein</fullName>
    </submittedName>
</protein>
<proteinExistence type="inferred from homology"/>
<evidence type="ECO:0000256" key="2">
    <source>
        <dbReference type="ARBA" id="ARBA00007025"/>
    </source>
</evidence>
<evidence type="ECO:0000259" key="9">
    <source>
        <dbReference type="PROSITE" id="PS51192"/>
    </source>
</evidence>
<comment type="subcellular location">
    <subcellularLocation>
        <location evidence="1">Nucleus</location>
    </subcellularLocation>
</comment>
<dbReference type="PROSITE" id="PS51192">
    <property type="entry name" value="HELICASE_ATP_BIND_1"/>
    <property type="match status" value="1"/>
</dbReference>
<dbReference type="GO" id="GO:0016787">
    <property type="term" value="F:hydrolase activity"/>
    <property type="evidence" value="ECO:0007669"/>
    <property type="project" value="UniProtKB-KW"/>
</dbReference>
<dbReference type="Gene3D" id="3.40.50.10810">
    <property type="entry name" value="Tandem AAA-ATPase domain"/>
    <property type="match status" value="1"/>
</dbReference>
<keyword evidence="12" id="KW-1185">Reference proteome</keyword>
<name>A0A1E4T5M2_9ASCO</name>
<evidence type="ECO:0000256" key="6">
    <source>
        <dbReference type="ARBA" id="ARBA00022840"/>
    </source>
</evidence>
<dbReference type="GO" id="GO:0004386">
    <property type="term" value="F:helicase activity"/>
    <property type="evidence" value="ECO:0007669"/>
    <property type="project" value="UniProtKB-KW"/>
</dbReference>
<dbReference type="InterPro" id="IPR000330">
    <property type="entry name" value="SNF2_N"/>
</dbReference>
<dbReference type="Pfam" id="PF00271">
    <property type="entry name" value="Helicase_C"/>
    <property type="match status" value="1"/>
</dbReference>
<feature type="non-terminal residue" evidence="11">
    <location>
        <position position="1"/>
    </location>
</feature>
<evidence type="ECO:0000313" key="12">
    <source>
        <dbReference type="Proteomes" id="UP000094801"/>
    </source>
</evidence>